<dbReference type="GeneID" id="35606860"/>
<evidence type="ECO:0000256" key="1">
    <source>
        <dbReference type="ARBA" id="ARBA00005179"/>
    </source>
</evidence>
<dbReference type="SUPFAM" id="SSF53335">
    <property type="entry name" value="S-adenosyl-L-methionine-dependent methyltransferases"/>
    <property type="match status" value="1"/>
</dbReference>
<dbReference type="OrthoDB" id="2094832at2759"/>
<evidence type="ECO:0000313" key="6">
    <source>
        <dbReference type="EMBL" id="CZT15202.1"/>
    </source>
</evidence>
<dbReference type="PANTHER" id="PTHR35897:SF1">
    <property type="entry name" value="METHYLTRANSFERASE AUSD"/>
    <property type="match status" value="1"/>
</dbReference>
<dbReference type="AlphaFoldDB" id="A0A2D3ULN3"/>
<dbReference type="InterPro" id="IPR041698">
    <property type="entry name" value="Methyltransf_25"/>
</dbReference>
<keyword evidence="3" id="KW-0949">S-adenosyl-L-methionine</keyword>
<organism evidence="6 7">
    <name type="scientific">Ramularia collo-cygni</name>
    <dbReference type="NCBI Taxonomy" id="112498"/>
    <lineage>
        <taxon>Eukaryota</taxon>
        <taxon>Fungi</taxon>
        <taxon>Dikarya</taxon>
        <taxon>Ascomycota</taxon>
        <taxon>Pezizomycotina</taxon>
        <taxon>Dothideomycetes</taxon>
        <taxon>Dothideomycetidae</taxon>
        <taxon>Mycosphaerellales</taxon>
        <taxon>Mycosphaerellaceae</taxon>
        <taxon>Ramularia</taxon>
    </lineage>
</organism>
<keyword evidence="7" id="KW-1185">Reference proteome</keyword>
<dbReference type="Proteomes" id="UP000225277">
    <property type="component" value="Unassembled WGS sequence"/>
</dbReference>
<evidence type="ECO:0000256" key="2">
    <source>
        <dbReference type="ARBA" id="ARBA00022679"/>
    </source>
</evidence>
<dbReference type="EMBL" id="FJUY01000001">
    <property type="protein sequence ID" value="CZT15202.1"/>
    <property type="molecule type" value="Genomic_DNA"/>
</dbReference>
<reference evidence="6 7" key="1">
    <citation type="submission" date="2016-03" db="EMBL/GenBank/DDBJ databases">
        <authorList>
            <person name="Ploux O."/>
        </authorList>
    </citation>
    <scope>NUCLEOTIDE SEQUENCE [LARGE SCALE GENOMIC DNA]</scope>
    <source>
        <strain evidence="6 7">URUG2</strain>
    </source>
</reference>
<sequence>MPQLDDYINKDGDPLITDTTRSILTQYSKIPETELIGHIRGIRDKAWEVFNYPCIGSYNFLDFSIRDHAIYEEVVRRVKEGATLIDLGCCFGQDIRKLIVDGCPAENLLGTELEPAFINFGYDLFRDRESLQASTFKTGDFFDSETPYNLPEQSFDFMHSASFFHLFTWDEQLDAFSRGIRLLKRKPGCLIFGRQAIRDVAGPFEELKVRSGPMFMHNEESFRKFLGDVSMKTGVQFDIDIRVLDKVGQRAMGVWQDLHFVLRTV</sequence>
<dbReference type="CDD" id="cd02440">
    <property type="entry name" value="AdoMet_MTases"/>
    <property type="match status" value="1"/>
</dbReference>
<protein>
    <recommendedName>
        <fullName evidence="5">Methyltransferase domain-containing protein</fullName>
    </recommendedName>
</protein>
<evidence type="ECO:0000256" key="4">
    <source>
        <dbReference type="ARBA" id="ARBA00038314"/>
    </source>
</evidence>
<comment type="pathway">
    <text evidence="1">Secondary metabolite biosynthesis.</text>
</comment>
<evidence type="ECO:0000259" key="5">
    <source>
        <dbReference type="Pfam" id="PF13649"/>
    </source>
</evidence>
<dbReference type="Pfam" id="PF13649">
    <property type="entry name" value="Methyltransf_25"/>
    <property type="match status" value="1"/>
</dbReference>
<dbReference type="InterPro" id="IPR029063">
    <property type="entry name" value="SAM-dependent_MTases_sf"/>
</dbReference>
<dbReference type="STRING" id="112498.A0A2D3ULN3"/>
<dbReference type="GO" id="GO:0016740">
    <property type="term" value="F:transferase activity"/>
    <property type="evidence" value="ECO:0007669"/>
    <property type="project" value="UniProtKB-KW"/>
</dbReference>
<proteinExistence type="inferred from homology"/>
<dbReference type="Gene3D" id="3.40.50.150">
    <property type="entry name" value="Vaccinia Virus protein VP39"/>
    <property type="match status" value="1"/>
</dbReference>
<name>A0A2D3ULN3_9PEZI</name>
<evidence type="ECO:0000313" key="7">
    <source>
        <dbReference type="Proteomes" id="UP000225277"/>
    </source>
</evidence>
<dbReference type="InterPro" id="IPR051654">
    <property type="entry name" value="Meroterpenoid_MTases"/>
</dbReference>
<dbReference type="PANTHER" id="PTHR35897">
    <property type="entry name" value="METHYLTRANSFERASE AUSD"/>
    <property type="match status" value="1"/>
</dbReference>
<gene>
    <name evidence="6" type="ORF">RCC_12308</name>
</gene>
<keyword evidence="2" id="KW-0808">Transferase</keyword>
<feature type="domain" description="Methyltransferase" evidence="5">
    <location>
        <begin position="85"/>
        <end position="185"/>
    </location>
</feature>
<comment type="similarity">
    <text evidence="4">Belongs to the class I-like SAM-binding methyltransferase superfamily.</text>
</comment>
<accession>A0A2D3ULN3</accession>
<evidence type="ECO:0000256" key="3">
    <source>
        <dbReference type="ARBA" id="ARBA00022691"/>
    </source>
</evidence>
<dbReference type="RefSeq" id="XP_023622099.1">
    <property type="nucleotide sequence ID" value="XM_023766331.1"/>
</dbReference>